<keyword evidence="6 9" id="KW-0067">ATP-binding</keyword>
<comment type="catalytic activity">
    <reaction evidence="7">
        <text>L-threonyl-[protein] + ATP = O-phospho-L-threonyl-[protein] + ADP + H(+)</text>
        <dbReference type="Rhea" id="RHEA:46608"/>
        <dbReference type="Rhea" id="RHEA-COMP:11060"/>
        <dbReference type="Rhea" id="RHEA-COMP:11605"/>
        <dbReference type="ChEBI" id="CHEBI:15378"/>
        <dbReference type="ChEBI" id="CHEBI:30013"/>
        <dbReference type="ChEBI" id="CHEBI:30616"/>
        <dbReference type="ChEBI" id="CHEBI:61977"/>
        <dbReference type="ChEBI" id="CHEBI:456216"/>
        <dbReference type="EC" id="2.7.11.1"/>
    </reaction>
</comment>
<evidence type="ECO:0000256" key="5">
    <source>
        <dbReference type="ARBA" id="ARBA00022777"/>
    </source>
</evidence>
<evidence type="ECO:0000256" key="8">
    <source>
        <dbReference type="ARBA" id="ARBA00048679"/>
    </source>
</evidence>
<feature type="binding site" evidence="9">
    <location>
        <position position="41"/>
    </location>
    <ligand>
        <name>ATP</name>
        <dbReference type="ChEBI" id="CHEBI:30616"/>
    </ligand>
</feature>
<evidence type="ECO:0000256" key="9">
    <source>
        <dbReference type="PROSITE-ProRule" id="PRU10141"/>
    </source>
</evidence>
<evidence type="ECO:0000256" key="4">
    <source>
        <dbReference type="ARBA" id="ARBA00022741"/>
    </source>
</evidence>
<keyword evidence="10" id="KW-1133">Transmembrane helix</keyword>
<dbReference type="InterPro" id="IPR011009">
    <property type="entry name" value="Kinase-like_dom_sf"/>
</dbReference>
<dbReference type="PANTHER" id="PTHR24363">
    <property type="entry name" value="SERINE/THREONINE PROTEIN KINASE"/>
    <property type="match status" value="1"/>
</dbReference>
<reference evidence="12" key="1">
    <citation type="submission" date="2022-12" db="EMBL/GenBank/DDBJ databases">
        <authorList>
            <person name="Wang J."/>
        </authorList>
    </citation>
    <scope>NUCLEOTIDE SEQUENCE</scope>
    <source>
        <strain evidence="12">HY-42-06</strain>
    </source>
</reference>
<dbReference type="GO" id="GO:0016301">
    <property type="term" value="F:kinase activity"/>
    <property type="evidence" value="ECO:0007669"/>
    <property type="project" value="UniProtKB-KW"/>
</dbReference>
<dbReference type="PROSITE" id="PS00108">
    <property type="entry name" value="PROTEIN_KINASE_ST"/>
    <property type="match status" value="1"/>
</dbReference>
<dbReference type="EC" id="2.7.11.1" evidence="1"/>
<evidence type="ECO:0000313" key="12">
    <source>
        <dbReference type="EMBL" id="MCY6371186.1"/>
    </source>
</evidence>
<dbReference type="InterPro" id="IPR000719">
    <property type="entry name" value="Prot_kinase_dom"/>
</dbReference>
<gene>
    <name evidence="12" type="ORF">OXH55_11120</name>
</gene>
<keyword evidence="5 12" id="KW-0418">Kinase</keyword>
<comment type="catalytic activity">
    <reaction evidence="8">
        <text>L-seryl-[protein] + ATP = O-phospho-L-seryl-[protein] + ADP + H(+)</text>
        <dbReference type="Rhea" id="RHEA:17989"/>
        <dbReference type="Rhea" id="RHEA-COMP:9863"/>
        <dbReference type="Rhea" id="RHEA-COMP:11604"/>
        <dbReference type="ChEBI" id="CHEBI:15378"/>
        <dbReference type="ChEBI" id="CHEBI:29999"/>
        <dbReference type="ChEBI" id="CHEBI:30616"/>
        <dbReference type="ChEBI" id="CHEBI:83421"/>
        <dbReference type="ChEBI" id="CHEBI:456216"/>
        <dbReference type="EC" id="2.7.11.1"/>
    </reaction>
</comment>
<organism evidence="12 13">
    <name type="scientific">Clostridium ganghwense</name>
    <dbReference type="NCBI Taxonomy" id="312089"/>
    <lineage>
        <taxon>Bacteria</taxon>
        <taxon>Bacillati</taxon>
        <taxon>Bacillota</taxon>
        <taxon>Clostridia</taxon>
        <taxon>Eubacteriales</taxon>
        <taxon>Clostridiaceae</taxon>
        <taxon>Clostridium</taxon>
    </lineage>
</organism>
<feature type="transmembrane region" description="Helical" evidence="10">
    <location>
        <begin position="275"/>
        <end position="293"/>
    </location>
</feature>
<evidence type="ECO:0000313" key="13">
    <source>
        <dbReference type="Proteomes" id="UP001079657"/>
    </source>
</evidence>
<dbReference type="Pfam" id="PF00069">
    <property type="entry name" value="Pkinase"/>
    <property type="match status" value="1"/>
</dbReference>
<dbReference type="Gene3D" id="1.10.510.10">
    <property type="entry name" value="Transferase(Phosphotransferase) domain 1"/>
    <property type="match status" value="1"/>
</dbReference>
<evidence type="ECO:0000256" key="3">
    <source>
        <dbReference type="ARBA" id="ARBA00022679"/>
    </source>
</evidence>
<dbReference type="SMART" id="SM00220">
    <property type="entry name" value="S_TKc"/>
    <property type="match status" value="1"/>
</dbReference>
<dbReference type="EMBL" id="JAPQES010000003">
    <property type="protein sequence ID" value="MCY6371186.1"/>
    <property type="molecule type" value="Genomic_DNA"/>
</dbReference>
<dbReference type="Proteomes" id="UP001079657">
    <property type="component" value="Unassembled WGS sequence"/>
</dbReference>
<keyword evidence="3" id="KW-0808">Transferase</keyword>
<dbReference type="InterPro" id="IPR008271">
    <property type="entry name" value="Ser/Thr_kinase_AS"/>
</dbReference>
<evidence type="ECO:0000256" key="2">
    <source>
        <dbReference type="ARBA" id="ARBA00022527"/>
    </source>
</evidence>
<evidence type="ECO:0000256" key="7">
    <source>
        <dbReference type="ARBA" id="ARBA00047899"/>
    </source>
</evidence>
<dbReference type="PANTHER" id="PTHR24363:SF0">
    <property type="entry name" value="SERINE_THREONINE KINASE LIKE DOMAIN CONTAINING 1"/>
    <property type="match status" value="1"/>
</dbReference>
<sequence length="303" mass="35122">MLNSGCILDGKYEVIKVLGKGGMGTVYLCKNIRLQNLWAIKEVKKDFKKNIEILSEPNILRKLRHANIPRIVDIFYENNSLYMVQDYIEGQTLKKYVKEKGFIKTGNICNIILEICNIISYLHSLNPPIIYRDLKPSNIMITPKEEVFLIDFGISKIYKDYDTNEDRYMGTSGFAAPEQYSLGQSCRQTDIYGIGMVMYFMATGKVSYTGLEPLMDDNYDNNVDGNLKKIIQKCVQIDIENRYVSVEELNKEIIIKMLKVNMELQKLNKFKFRKTIIMMVLFIAIFLISIYGLDRNQIISLLF</sequence>
<dbReference type="PROSITE" id="PS50011">
    <property type="entry name" value="PROTEIN_KINASE_DOM"/>
    <property type="match status" value="1"/>
</dbReference>
<proteinExistence type="predicted"/>
<dbReference type="CDD" id="cd14014">
    <property type="entry name" value="STKc_PknB_like"/>
    <property type="match status" value="1"/>
</dbReference>
<protein>
    <recommendedName>
        <fullName evidence="1">non-specific serine/threonine protein kinase</fullName>
        <ecNumber evidence="1">2.7.11.1</ecNumber>
    </recommendedName>
</protein>
<name>A0ABT4CSL2_9CLOT</name>
<comment type="caution">
    <text evidence="12">The sequence shown here is derived from an EMBL/GenBank/DDBJ whole genome shotgun (WGS) entry which is preliminary data.</text>
</comment>
<keyword evidence="13" id="KW-1185">Reference proteome</keyword>
<dbReference type="PROSITE" id="PS00107">
    <property type="entry name" value="PROTEIN_KINASE_ATP"/>
    <property type="match status" value="1"/>
</dbReference>
<keyword evidence="10" id="KW-0472">Membrane</keyword>
<evidence type="ECO:0000256" key="1">
    <source>
        <dbReference type="ARBA" id="ARBA00012513"/>
    </source>
</evidence>
<evidence type="ECO:0000256" key="6">
    <source>
        <dbReference type="ARBA" id="ARBA00022840"/>
    </source>
</evidence>
<dbReference type="RefSeq" id="WP_268050045.1">
    <property type="nucleotide sequence ID" value="NZ_JAPQES010000003.1"/>
</dbReference>
<evidence type="ECO:0000256" key="10">
    <source>
        <dbReference type="SAM" id="Phobius"/>
    </source>
</evidence>
<keyword evidence="4 9" id="KW-0547">Nucleotide-binding</keyword>
<dbReference type="SUPFAM" id="SSF56112">
    <property type="entry name" value="Protein kinase-like (PK-like)"/>
    <property type="match status" value="1"/>
</dbReference>
<keyword evidence="2" id="KW-0723">Serine/threonine-protein kinase</keyword>
<dbReference type="InterPro" id="IPR017441">
    <property type="entry name" value="Protein_kinase_ATP_BS"/>
</dbReference>
<feature type="domain" description="Protein kinase" evidence="11">
    <location>
        <begin position="12"/>
        <end position="254"/>
    </location>
</feature>
<evidence type="ECO:0000259" key="11">
    <source>
        <dbReference type="PROSITE" id="PS50011"/>
    </source>
</evidence>
<keyword evidence="10" id="KW-0812">Transmembrane</keyword>
<accession>A0ABT4CSL2</accession>